<evidence type="ECO:0000313" key="1">
    <source>
        <dbReference type="EMBL" id="KAL1405635.1"/>
    </source>
</evidence>
<accession>A0ABR3PTC8</accession>
<evidence type="ECO:0008006" key="3">
    <source>
        <dbReference type="Google" id="ProtNLM"/>
    </source>
</evidence>
<organism evidence="1 2">
    <name type="scientific">Vanrija albida</name>
    <dbReference type="NCBI Taxonomy" id="181172"/>
    <lineage>
        <taxon>Eukaryota</taxon>
        <taxon>Fungi</taxon>
        <taxon>Dikarya</taxon>
        <taxon>Basidiomycota</taxon>
        <taxon>Agaricomycotina</taxon>
        <taxon>Tremellomycetes</taxon>
        <taxon>Trichosporonales</taxon>
        <taxon>Trichosporonaceae</taxon>
        <taxon>Vanrija</taxon>
    </lineage>
</organism>
<dbReference type="RefSeq" id="XP_069205579.1">
    <property type="nucleotide sequence ID" value="XM_069357642.1"/>
</dbReference>
<comment type="caution">
    <text evidence="1">The sequence shown here is derived from an EMBL/GenBank/DDBJ whole genome shotgun (WGS) entry which is preliminary data.</text>
</comment>
<keyword evidence="2" id="KW-1185">Reference proteome</keyword>
<evidence type="ECO:0000313" key="2">
    <source>
        <dbReference type="Proteomes" id="UP001565368"/>
    </source>
</evidence>
<reference evidence="1 2" key="1">
    <citation type="submission" date="2023-08" db="EMBL/GenBank/DDBJ databases">
        <title>Annotated Genome Sequence of Vanrija albida AlHP1.</title>
        <authorList>
            <person name="Herzog R."/>
        </authorList>
    </citation>
    <scope>NUCLEOTIDE SEQUENCE [LARGE SCALE GENOMIC DNA]</scope>
    <source>
        <strain evidence="1 2">AlHP1</strain>
    </source>
</reference>
<proteinExistence type="predicted"/>
<sequence length="658" mass="72465">MQEPASLPFERLPDHINHDLGRKFMDFTSLHHATRVSRTWRAFFAPVLKRRVLEADLDPRETQLHLRSPGKTLLQRLDADDRLDGAYARGEVHVRWIPHVLPVDNLSVCRVDPVTGAIVLGKGPNSSNVNDTEWVYSQLEVDSLLRPATSTPPGGYTRSMPFLAHHGTASAVGLGAVLCRVEMDDEGIEWMGLDELLAIQSAQLWVSDRDYERFTVLDDLDGDVHLWPSASESIDGYRYLASFPYHLHVDSMLYREPGTNDNNDMEMHPSMDKLFALHVDYDDDGATGIVTAYADQRDVMVRPIAIAKGAPAALSLAQATTMFPHGLTGDEIGYLDTPVVRVLLDNEYIFAANSTNLKVFKRGVTPELVLHINSDTWRDGGPAFDLSLDAVAARLREAPSRTVPRRDETVPNSASEVRRVAFEARLPGDDEYADLTVNHQFVEHDGFALKPETLAIAGRNLVFAAEKKVFIVPGYAGVLRAAADAAPEDRIKALMPHLVEFCLDDPEFAIAAYGNKLAYATSAETFFFDLREIPPLPAREPFTLHAHAVTGATRDFTKGGSFNTRFMLGPGGLDETVSLAPGIEAEYRAATEGSPPELQWKPEWNDVQGDQWDHWYHPCAVRVFSFAPGDEFAADSGQSKDGAGGSGVSALLAALAVR</sequence>
<name>A0ABR3PTC8_9TREE</name>
<gene>
    <name evidence="1" type="ORF">Q8F55_009274</name>
</gene>
<protein>
    <recommendedName>
        <fullName evidence="3">F-box domain-containing protein</fullName>
    </recommendedName>
</protein>
<dbReference type="GeneID" id="95990317"/>
<dbReference type="EMBL" id="JBBXJM010000007">
    <property type="protein sequence ID" value="KAL1405635.1"/>
    <property type="molecule type" value="Genomic_DNA"/>
</dbReference>
<dbReference type="Proteomes" id="UP001565368">
    <property type="component" value="Unassembled WGS sequence"/>
</dbReference>